<dbReference type="KEGG" id="arue:QQX03_11375"/>
<evidence type="ECO:0000313" key="2">
    <source>
        <dbReference type="EMBL" id="WIW95512.1"/>
    </source>
</evidence>
<reference evidence="2 3" key="1">
    <citation type="submission" date="2023-06" db="EMBL/GenBank/DDBJ databases">
        <title>Altererythrobacter rubellus NBRC 112769 genome.</title>
        <authorList>
            <person name="Zhang K."/>
        </authorList>
    </citation>
    <scope>NUCLEOTIDE SEQUENCE [LARGE SCALE GENOMIC DNA]</scope>
    <source>
        <strain evidence="2 3">NBRC 112769</strain>
    </source>
</reference>
<gene>
    <name evidence="2" type="ORF">QQX03_11375</name>
</gene>
<evidence type="ECO:0000256" key="1">
    <source>
        <dbReference type="SAM" id="MobiDB-lite"/>
    </source>
</evidence>
<proteinExistence type="predicted"/>
<dbReference type="EMBL" id="CP127221">
    <property type="protein sequence ID" value="WIW95512.1"/>
    <property type="molecule type" value="Genomic_DNA"/>
</dbReference>
<feature type="region of interest" description="Disordered" evidence="1">
    <location>
        <begin position="1"/>
        <end position="38"/>
    </location>
</feature>
<protein>
    <submittedName>
        <fullName evidence="2">Uncharacterized protein</fullName>
    </submittedName>
</protein>
<keyword evidence="3" id="KW-1185">Reference proteome</keyword>
<feature type="compositionally biased region" description="Acidic residues" evidence="1">
    <location>
        <begin position="24"/>
        <end position="34"/>
    </location>
</feature>
<evidence type="ECO:0000313" key="3">
    <source>
        <dbReference type="Proteomes" id="UP001231445"/>
    </source>
</evidence>
<dbReference type="Proteomes" id="UP001231445">
    <property type="component" value="Chromosome"/>
</dbReference>
<organism evidence="2 3">
    <name type="scientific">Altererythrobacter rubellus</name>
    <dbReference type="NCBI Taxonomy" id="2173831"/>
    <lineage>
        <taxon>Bacteria</taxon>
        <taxon>Pseudomonadati</taxon>
        <taxon>Pseudomonadota</taxon>
        <taxon>Alphaproteobacteria</taxon>
        <taxon>Sphingomonadales</taxon>
        <taxon>Erythrobacteraceae</taxon>
        <taxon>Altererythrobacter</taxon>
    </lineage>
</organism>
<dbReference type="RefSeq" id="WP_285975827.1">
    <property type="nucleotide sequence ID" value="NZ_CP127221.1"/>
</dbReference>
<accession>A0A9Y2B9P4</accession>
<sequence length="88" mass="9624">MFSLQAQAASEPEQETEVTQIEEAAPEPEAEPATEENTVICRRTQLIGSKFTKRICGTQAEWDELARKGRVSTAEFQAKGAGIRQAGN</sequence>
<name>A0A9Y2B9P4_9SPHN</name>
<dbReference type="AlphaFoldDB" id="A0A9Y2B9P4"/>